<keyword evidence="7" id="KW-0677">Repeat</keyword>
<keyword evidence="6 14" id="KW-0732">Signal</keyword>
<keyword evidence="11" id="KW-0675">Receptor</keyword>
<dbReference type="InterPro" id="IPR001611">
    <property type="entry name" value="Leu-rich_rpt"/>
</dbReference>
<dbReference type="PROSITE" id="PS51450">
    <property type="entry name" value="LRR"/>
    <property type="match status" value="2"/>
</dbReference>
<evidence type="ECO:0000256" key="3">
    <source>
        <dbReference type="ARBA" id="ARBA00022588"/>
    </source>
</evidence>
<keyword evidence="4" id="KW-0433">Leucine-rich repeat</keyword>
<dbReference type="InterPro" id="IPR003591">
    <property type="entry name" value="Leu-rich_rpt_typical-subtyp"/>
</dbReference>
<dbReference type="Pfam" id="PF13855">
    <property type="entry name" value="LRR_8"/>
    <property type="match status" value="2"/>
</dbReference>
<dbReference type="EMBL" id="GEBQ01022304">
    <property type="protein sequence ID" value="JAT17673.1"/>
    <property type="molecule type" value="Transcribed_RNA"/>
</dbReference>
<dbReference type="GO" id="GO:0004888">
    <property type="term" value="F:transmembrane signaling receptor activity"/>
    <property type="evidence" value="ECO:0007669"/>
    <property type="project" value="InterPro"/>
</dbReference>
<feature type="domain" description="TIR" evidence="15">
    <location>
        <begin position="741"/>
        <end position="883"/>
    </location>
</feature>
<accession>A0A1B6L1S5</accession>
<dbReference type="PANTHER" id="PTHR24365:SF530">
    <property type="entry name" value="MSTPROX-RELATED"/>
    <property type="match status" value="1"/>
</dbReference>
<dbReference type="InterPro" id="IPR035897">
    <property type="entry name" value="Toll_tir_struct_dom_sf"/>
</dbReference>
<dbReference type="FunFam" id="3.40.50.10140:FF:000001">
    <property type="entry name" value="Toll-like receptor 2"/>
    <property type="match status" value="1"/>
</dbReference>
<keyword evidence="9 13" id="KW-1133">Transmembrane helix</keyword>
<dbReference type="SMART" id="SM00369">
    <property type="entry name" value="LRR_TYP"/>
    <property type="match status" value="5"/>
</dbReference>
<evidence type="ECO:0000256" key="6">
    <source>
        <dbReference type="ARBA" id="ARBA00022729"/>
    </source>
</evidence>
<reference evidence="16" key="1">
    <citation type="submission" date="2015-11" db="EMBL/GenBank/DDBJ databases">
        <title>De novo transcriptome assembly of four potential Pierce s Disease insect vectors from Arizona vineyards.</title>
        <authorList>
            <person name="Tassone E.E."/>
        </authorList>
    </citation>
    <scope>NUCLEOTIDE SEQUENCE</scope>
</reference>
<evidence type="ECO:0000256" key="12">
    <source>
        <dbReference type="ARBA" id="ARBA00023180"/>
    </source>
</evidence>
<evidence type="ECO:0000313" key="16">
    <source>
        <dbReference type="EMBL" id="JAT17673.1"/>
    </source>
</evidence>
<evidence type="ECO:0000256" key="14">
    <source>
        <dbReference type="SAM" id="SignalP"/>
    </source>
</evidence>
<evidence type="ECO:0000259" key="15">
    <source>
        <dbReference type="PROSITE" id="PS50104"/>
    </source>
</evidence>
<dbReference type="SUPFAM" id="SSF52200">
    <property type="entry name" value="Toll/Interleukin receptor TIR domain"/>
    <property type="match status" value="1"/>
</dbReference>
<evidence type="ECO:0000256" key="13">
    <source>
        <dbReference type="SAM" id="Phobius"/>
    </source>
</evidence>
<keyword evidence="12" id="KW-0325">Glycoprotein</keyword>
<keyword evidence="10 13" id="KW-0472">Membrane</keyword>
<name>A0A1B6L1S5_9HEMI</name>
<dbReference type="GO" id="GO:0005886">
    <property type="term" value="C:plasma membrane"/>
    <property type="evidence" value="ECO:0007669"/>
    <property type="project" value="TreeGrafter"/>
</dbReference>
<evidence type="ECO:0000256" key="1">
    <source>
        <dbReference type="ARBA" id="ARBA00004479"/>
    </source>
</evidence>
<gene>
    <name evidence="16" type="ORF">g.44627</name>
</gene>
<evidence type="ECO:0000256" key="9">
    <source>
        <dbReference type="ARBA" id="ARBA00022989"/>
    </source>
</evidence>
<organism evidence="16">
    <name type="scientific">Graphocephala atropunctata</name>
    <dbReference type="NCBI Taxonomy" id="36148"/>
    <lineage>
        <taxon>Eukaryota</taxon>
        <taxon>Metazoa</taxon>
        <taxon>Ecdysozoa</taxon>
        <taxon>Arthropoda</taxon>
        <taxon>Hexapoda</taxon>
        <taxon>Insecta</taxon>
        <taxon>Pterygota</taxon>
        <taxon>Neoptera</taxon>
        <taxon>Paraneoptera</taxon>
        <taxon>Hemiptera</taxon>
        <taxon>Auchenorrhyncha</taxon>
        <taxon>Membracoidea</taxon>
        <taxon>Cicadellidae</taxon>
        <taxon>Cicadellinae</taxon>
        <taxon>Cicadellini</taxon>
        <taxon>Graphocephala</taxon>
    </lineage>
</organism>
<dbReference type="Gene3D" id="3.80.10.10">
    <property type="entry name" value="Ribonuclease Inhibitor"/>
    <property type="match status" value="3"/>
</dbReference>
<keyword evidence="3" id="KW-0399">Innate immunity</keyword>
<evidence type="ECO:0000256" key="11">
    <source>
        <dbReference type="ARBA" id="ARBA00023170"/>
    </source>
</evidence>
<dbReference type="SUPFAM" id="SSF52058">
    <property type="entry name" value="L domain-like"/>
    <property type="match status" value="1"/>
</dbReference>
<dbReference type="PIRSF" id="PIRSF037595">
    <property type="entry name" value="Toll-like_receptor"/>
    <property type="match status" value="1"/>
</dbReference>
<dbReference type="InterPro" id="IPR017241">
    <property type="entry name" value="Toll-like_receptor"/>
</dbReference>
<feature type="signal peptide" evidence="14">
    <location>
        <begin position="1"/>
        <end position="21"/>
    </location>
</feature>
<evidence type="ECO:0000256" key="5">
    <source>
        <dbReference type="ARBA" id="ARBA00022692"/>
    </source>
</evidence>
<evidence type="ECO:0000256" key="7">
    <source>
        <dbReference type="ARBA" id="ARBA00022737"/>
    </source>
</evidence>
<keyword evidence="5 13" id="KW-0812">Transmembrane</keyword>
<dbReference type="SMART" id="SM00255">
    <property type="entry name" value="TIR"/>
    <property type="match status" value="1"/>
</dbReference>
<dbReference type="PANTHER" id="PTHR24365">
    <property type="entry name" value="TOLL-LIKE RECEPTOR"/>
    <property type="match status" value="1"/>
</dbReference>
<evidence type="ECO:0000256" key="4">
    <source>
        <dbReference type="ARBA" id="ARBA00022614"/>
    </source>
</evidence>
<dbReference type="SUPFAM" id="SSF52047">
    <property type="entry name" value="RNI-like"/>
    <property type="match status" value="1"/>
</dbReference>
<protein>
    <recommendedName>
        <fullName evidence="15">TIR domain-containing protein</fullName>
    </recommendedName>
</protein>
<dbReference type="Pfam" id="PF13676">
    <property type="entry name" value="TIR_2"/>
    <property type="match status" value="1"/>
</dbReference>
<dbReference type="PROSITE" id="PS50104">
    <property type="entry name" value="TIR"/>
    <property type="match status" value="1"/>
</dbReference>
<sequence>MLRVYWLIVLLTTFLFALSSARTSCTALSSSYFKWLNANGSLVFNATLDGTVYQNEVDDTCCGPYCNETWTPLRNSPNCQFCSSSHALVCNGSNFYNPPQPSTLPKKLSLFKLSGVGLFSLPPKSFTGLTIQTLVIENSALTHIATDTFAGVKSIRSLYLRNNTFERVLQAGQVFGYLQKLKVLDLQNNGLRIFSSLKSANLTKLEYLSLAGNPIYTLDVHFLQNSSIRFLDLRNVMFKVKPSDIEASGFTLLPSSLKTIDLSGADISIKAIEKLFSSFREKNITTLNLGFLNNSAGLLVALLPIRNTLTYLSLQGTDMNDVFPILKPVDKDTLLSHKFVSVRELNMKGCKIKDLGRGEVFLAFPNLKSLSISDNEFNKLDPTLFTTLPPLNYLDLSENSFRNEENAILNTNVTGGKIQALDLSLTEFDLEETTYAFFNATQSVQELSLCEANIDEKVIMSIQNMKLKFLDLSDTLSNADLIPAYSTLFMTQNSSLVELKFSRNNFVLSNNPSYFSPLTSLEVLDLSGNLIRDLPKSLIGPVLSILFLSQNLITTWYFPVLSSESKLKFLDLADNQISFISDAMLEDFYKLEFLNLDSNPLICHKKVVAMVCADMMNKTHNLTILGWQQYNCYDIISKSIRLFAHPEDCTEFYEEVSTTNKNHGGGVTETPNSGSSTNNLLYRSKVMWAYLLIGTVLLMSAIGSIIYAKWWNIRCYIHRYFSLKKARLLRKEGDPLTRPEVHYDVFVSYSDVDRSWVLDQLIPNIEGDNDISLCFHERDFKVGLGILENIIECMDRSHSLLLIVSSAFVRSKWCQFEMHLAQYRLIETLRDQLVLILLEDIPRKSRPQTLHHLMMTKTYLIWPQQPSREDATELFWKRLKRALKPNPNYMFNV</sequence>
<comment type="similarity">
    <text evidence="2">Belongs to the Toll-like receptor family.</text>
</comment>
<feature type="transmembrane region" description="Helical" evidence="13">
    <location>
        <begin position="688"/>
        <end position="711"/>
    </location>
</feature>
<dbReference type="GO" id="GO:0002224">
    <property type="term" value="P:toll-like receptor signaling pathway"/>
    <property type="evidence" value="ECO:0007669"/>
    <property type="project" value="InterPro"/>
</dbReference>
<evidence type="ECO:0000256" key="10">
    <source>
        <dbReference type="ARBA" id="ARBA00023136"/>
    </source>
</evidence>
<proteinExistence type="inferred from homology"/>
<dbReference type="Gene3D" id="3.40.50.10140">
    <property type="entry name" value="Toll/interleukin-1 receptor homology (TIR) domain"/>
    <property type="match status" value="1"/>
</dbReference>
<evidence type="ECO:0000256" key="8">
    <source>
        <dbReference type="ARBA" id="ARBA00022859"/>
    </source>
</evidence>
<dbReference type="SMART" id="SM00365">
    <property type="entry name" value="LRR_SD22"/>
    <property type="match status" value="4"/>
</dbReference>
<keyword evidence="8" id="KW-0391">Immunity</keyword>
<feature type="chain" id="PRO_5008587026" description="TIR domain-containing protein" evidence="14">
    <location>
        <begin position="22"/>
        <end position="893"/>
    </location>
</feature>
<comment type="subcellular location">
    <subcellularLocation>
        <location evidence="1">Membrane</location>
        <topology evidence="1">Single-pass type I membrane protein</topology>
    </subcellularLocation>
</comment>
<dbReference type="AlphaFoldDB" id="A0A1B6L1S5"/>
<dbReference type="InterPro" id="IPR032675">
    <property type="entry name" value="LRR_dom_sf"/>
</dbReference>
<evidence type="ECO:0000256" key="2">
    <source>
        <dbReference type="ARBA" id="ARBA00009634"/>
    </source>
</evidence>
<dbReference type="InterPro" id="IPR000157">
    <property type="entry name" value="TIR_dom"/>
</dbReference>
<dbReference type="GO" id="GO:0045087">
    <property type="term" value="P:innate immune response"/>
    <property type="evidence" value="ECO:0007669"/>
    <property type="project" value="UniProtKB-KW"/>
</dbReference>